<dbReference type="EMBL" id="PHNJ01000017">
    <property type="protein sequence ID" value="TYL36513.1"/>
    <property type="molecule type" value="Genomic_DNA"/>
</dbReference>
<dbReference type="AlphaFoldDB" id="A0A8J8Q160"/>
<organism evidence="1 2">
    <name type="scientific">Natronococcus pandeyae</name>
    <dbReference type="NCBI Taxonomy" id="2055836"/>
    <lineage>
        <taxon>Archaea</taxon>
        <taxon>Methanobacteriati</taxon>
        <taxon>Methanobacteriota</taxon>
        <taxon>Stenosarchaea group</taxon>
        <taxon>Halobacteria</taxon>
        <taxon>Halobacteriales</taxon>
        <taxon>Natrialbaceae</taxon>
        <taxon>Natronococcus</taxon>
    </lineage>
</organism>
<evidence type="ECO:0000313" key="2">
    <source>
        <dbReference type="Proteomes" id="UP000766904"/>
    </source>
</evidence>
<protein>
    <submittedName>
        <fullName evidence="1">Uncharacterized protein</fullName>
    </submittedName>
</protein>
<comment type="caution">
    <text evidence="1">The sequence shown here is derived from an EMBL/GenBank/DDBJ whole genome shotgun (WGS) entry which is preliminary data.</text>
</comment>
<gene>
    <name evidence="1" type="ORF">CV102_22075</name>
</gene>
<dbReference type="Pfam" id="PF24383">
    <property type="entry name" value="DUF7539"/>
    <property type="match status" value="1"/>
</dbReference>
<name>A0A8J8Q160_9EURY</name>
<dbReference type="OrthoDB" id="197156at2157"/>
<dbReference type="InterPro" id="IPR055961">
    <property type="entry name" value="DUF7539"/>
</dbReference>
<proteinExistence type="predicted"/>
<evidence type="ECO:0000313" key="1">
    <source>
        <dbReference type="EMBL" id="TYL36513.1"/>
    </source>
</evidence>
<accession>A0A8J8Q160</accession>
<keyword evidence="2" id="KW-1185">Reference proteome</keyword>
<dbReference type="RefSeq" id="WP_148860159.1">
    <property type="nucleotide sequence ID" value="NZ_PHNJ01000017.1"/>
</dbReference>
<reference evidence="1" key="1">
    <citation type="submission" date="2017-11" db="EMBL/GenBank/DDBJ databases">
        <authorList>
            <person name="Kajale S.C."/>
            <person name="Sharma A."/>
        </authorList>
    </citation>
    <scope>NUCLEOTIDE SEQUENCE</scope>
    <source>
        <strain evidence="1">LS1_42</strain>
    </source>
</reference>
<dbReference type="Proteomes" id="UP000766904">
    <property type="component" value="Unassembled WGS sequence"/>
</dbReference>
<sequence>MPTFATELEVLEEVRDRLDGWLYRARERAFSELFEGEDALLTEEELRLLDELDSRLSREQGRGLWDADDYGIVPTGTIDEESTPRVVCTTHPQLPADGYPGEETLDATTKKKLNDALWEYSQRVVELTQQELEEFVWSADVETWGE</sequence>